<accession>A0A179FFW3</accession>
<dbReference type="RefSeq" id="XP_018141445.1">
    <property type="nucleotide sequence ID" value="XM_018284654.1"/>
</dbReference>
<dbReference type="OrthoDB" id="4923158at2759"/>
<feature type="chain" id="PRO_5008101634" evidence="1">
    <location>
        <begin position="21"/>
        <end position="190"/>
    </location>
</feature>
<name>A0A179FFW3_METCM</name>
<keyword evidence="1" id="KW-0732">Signal</keyword>
<reference evidence="2 3" key="1">
    <citation type="journal article" date="2016" name="PLoS Pathog.">
        <title>Biosynthesis of antibiotic leucinostatins in bio-control fungus Purpureocillium lilacinum and their inhibition on phytophthora revealed by genome mining.</title>
        <authorList>
            <person name="Wang G."/>
            <person name="Liu Z."/>
            <person name="Lin R."/>
            <person name="Li E."/>
            <person name="Mao Z."/>
            <person name="Ling J."/>
            <person name="Yang Y."/>
            <person name="Yin W.B."/>
            <person name="Xie B."/>
        </authorList>
    </citation>
    <scope>NUCLEOTIDE SEQUENCE [LARGE SCALE GENOMIC DNA]</scope>
    <source>
        <strain evidence="2">170</strain>
    </source>
</reference>
<organism evidence="2 3">
    <name type="scientific">Pochonia chlamydosporia 170</name>
    <dbReference type="NCBI Taxonomy" id="1380566"/>
    <lineage>
        <taxon>Eukaryota</taxon>
        <taxon>Fungi</taxon>
        <taxon>Dikarya</taxon>
        <taxon>Ascomycota</taxon>
        <taxon>Pezizomycotina</taxon>
        <taxon>Sordariomycetes</taxon>
        <taxon>Hypocreomycetidae</taxon>
        <taxon>Hypocreales</taxon>
        <taxon>Clavicipitaceae</taxon>
        <taxon>Pochonia</taxon>
    </lineage>
</organism>
<feature type="signal peptide" evidence="1">
    <location>
        <begin position="1"/>
        <end position="20"/>
    </location>
</feature>
<dbReference type="EMBL" id="LSBJ02000005">
    <property type="protein sequence ID" value="OAQ64131.1"/>
    <property type="molecule type" value="Genomic_DNA"/>
</dbReference>
<dbReference type="GeneID" id="28848648"/>
<dbReference type="AlphaFoldDB" id="A0A179FFW3"/>
<evidence type="ECO:0000256" key="1">
    <source>
        <dbReference type="SAM" id="SignalP"/>
    </source>
</evidence>
<evidence type="ECO:0000313" key="3">
    <source>
        <dbReference type="Proteomes" id="UP000078397"/>
    </source>
</evidence>
<keyword evidence="3" id="KW-1185">Reference proteome</keyword>
<proteinExistence type="predicted"/>
<protein>
    <submittedName>
        <fullName evidence="2">Uncharacterized protein</fullName>
    </submittedName>
</protein>
<dbReference type="Proteomes" id="UP000078397">
    <property type="component" value="Unassembled WGS sequence"/>
</dbReference>
<dbReference type="KEGG" id="pchm:VFPPC_05462"/>
<gene>
    <name evidence="2" type="ORF">VFPPC_05462</name>
</gene>
<sequence length="190" mass="19732">MRINFVAVSLIISVNTLAAADNVSVIGDRATDVSADAWKDIANFPANTSTSKFTGLNISKAYPSSEQDGWQLTINVKDDKNAARNSATSGCKAYSTTPGCLRNLDEKSAKALSLSSRNASSMFGKISTFFHRVDGDASAFGTAAGLPMLVVTVFGPSAESGMAATPEVACVQPNAKEKTSGASHITSIST</sequence>
<comment type="caution">
    <text evidence="2">The sequence shown here is derived from an EMBL/GenBank/DDBJ whole genome shotgun (WGS) entry which is preliminary data.</text>
</comment>
<evidence type="ECO:0000313" key="2">
    <source>
        <dbReference type="EMBL" id="OAQ64131.1"/>
    </source>
</evidence>